<comment type="caution">
    <text evidence="2">The sequence shown here is derived from an EMBL/GenBank/DDBJ whole genome shotgun (WGS) entry which is preliminary data.</text>
</comment>
<dbReference type="EMBL" id="JANPWB010000010">
    <property type="protein sequence ID" value="KAJ1134026.1"/>
    <property type="molecule type" value="Genomic_DNA"/>
</dbReference>
<proteinExistence type="predicted"/>
<organism evidence="2 3">
    <name type="scientific">Pleurodeles waltl</name>
    <name type="common">Iberian ribbed newt</name>
    <dbReference type="NCBI Taxonomy" id="8319"/>
    <lineage>
        <taxon>Eukaryota</taxon>
        <taxon>Metazoa</taxon>
        <taxon>Chordata</taxon>
        <taxon>Craniata</taxon>
        <taxon>Vertebrata</taxon>
        <taxon>Euteleostomi</taxon>
        <taxon>Amphibia</taxon>
        <taxon>Batrachia</taxon>
        <taxon>Caudata</taxon>
        <taxon>Salamandroidea</taxon>
        <taxon>Salamandridae</taxon>
        <taxon>Pleurodelinae</taxon>
        <taxon>Pleurodeles</taxon>
    </lineage>
</organism>
<reference evidence="2" key="1">
    <citation type="journal article" date="2022" name="bioRxiv">
        <title>Sequencing and chromosome-scale assembly of the giantPleurodeles waltlgenome.</title>
        <authorList>
            <person name="Brown T."/>
            <person name="Elewa A."/>
            <person name="Iarovenko S."/>
            <person name="Subramanian E."/>
            <person name="Araus A.J."/>
            <person name="Petzold A."/>
            <person name="Susuki M."/>
            <person name="Suzuki K.-i.T."/>
            <person name="Hayashi T."/>
            <person name="Toyoda A."/>
            <person name="Oliveira C."/>
            <person name="Osipova E."/>
            <person name="Leigh N.D."/>
            <person name="Simon A."/>
            <person name="Yun M.H."/>
        </authorList>
    </citation>
    <scope>NUCLEOTIDE SEQUENCE</scope>
    <source>
        <strain evidence="2">20211129_DDA</strain>
        <tissue evidence="2">Liver</tissue>
    </source>
</reference>
<name>A0AAV7Q106_PLEWA</name>
<keyword evidence="3" id="KW-1185">Reference proteome</keyword>
<evidence type="ECO:0000313" key="3">
    <source>
        <dbReference type="Proteomes" id="UP001066276"/>
    </source>
</evidence>
<dbReference type="AlphaFoldDB" id="A0AAV7Q106"/>
<dbReference type="Proteomes" id="UP001066276">
    <property type="component" value="Chromosome 6"/>
</dbReference>
<protein>
    <submittedName>
        <fullName evidence="2">Uncharacterized protein</fullName>
    </submittedName>
</protein>
<accession>A0AAV7Q106</accession>
<gene>
    <name evidence="2" type="ORF">NDU88_000492</name>
</gene>
<sequence>MQGAEGLLSQRGRSDMSLSSLLARSCLEAQAGRGHLEGALKGCGRAGCPLERWRSQQRLHRSPAPVVGLFLPLHMGGLALAHRCAPEGAGDPPQCGRARCPLGLWRNGHLISAEAPSECCSRSVLDPAPPLGWPRSCAPQGAGEPPPGRAR</sequence>
<feature type="region of interest" description="Disordered" evidence="1">
    <location>
        <begin position="131"/>
        <end position="151"/>
    </location>
</feature>
<evidence type="ECO:0000256" key="1">
    <source>
        <dbReference type="SAM" id="MobiDB-lite"/>
    </source>
</evidence>
<evidence type="ECO:0000313" key="2">
    <source>
        <dbReference type="EMBL" id="KAJ1134026.1"/>
    </source>
</evidence>